<name>A0A0U2ZIF2_9ALTE</name>
<evidence type="ECO:0000259" key="2">
    <source>
        <dbReference type="Pfam" id="PF04151"/>
    </source>
</evidence>
<organism evidence="3 4">
    <name type="scientific">Lacimicrobium alkaliphilum</name>
    <dbReference type="NCBI Taxonomy" id="1526571"/>
    <lineage>
        <taxon>Bacteria</taxon>
        <taxon>Pseudomonadati</taxon>
        <taxon>Pseudomonadota</taxon>
        <taxon>Gammaproteobacteria</taxon>
        <taxon>Alteromonadales</taxon>
        <taxon>Alteromonadaceae</taxon>
        <taxon>Lacimicrobium</taxon>
    </lineage>
</organism>
<gene>
    <name evidence="3" type="ORF">AT746_07315</name>
</gene>
<dbReference type="KEGG" id="lal:AT746_07315"/>
<dbReference type="OrthoDB" id="9806238at2"/>
<dbReference type="STRING" id="1526571.AT746_07315"/>
<dbReference type="Pfam" id="PF04151">
    <property type="entry name" value="PPC"/>
    <property type="match status" value="1"/>
</dbReference>
<evidence type="ECO:0000313" key="4">
    <source>
        <dbReference type="Proteomes" id="UP000068447"/>
    </source>
</evidence>
<proteinExistence type="predicted"/>
<evidence type="ECO:0000313" key="3">
    <source>
        <dbReference type="EMBL" id="ALS98092.1"/>
    </source>
</evidence>
<keyword evidence="4" id="KW-1185">Reference proteome</keyword>
<dbReference type="Proteomes" id="UP000068447">
    <property type="component" value="Chromosome"/>
</dbReference>
<dbReference type="AlphaFoldDB" id="A0A0U2ZIF2"/>
<feature type="region of interest" description="Disordered" evidence="1">
    <location>
        <begin position="330"/>
        <end position="351"/>
    </location>
</feature>
<accession>A0A0U2ZIF2</accession>
<dbReference type="Gene3D" id="2.60.120.380">
    <property type="match status" value="3"/>
</dbReference>
<dbReference type="SUPFAM" id="SSF89260">
    <property type="entry name" value="Collagen-binding domain"/>
    <property type="match status" value="1"/>
</dbReference>
<reference evidence="3 4" key="1">
    <citation type="submission" date="2015-12" db="EMBL/GenBank/DDBJ databases">
        <title>Complete genome of Lacimicrobium alkaliphilum KCTC 32984.</title>
        <authorList>
            <person name="Kim S.-G."/>
            <person name="Lee Y.-J."/>
        </authorList>
    </citation>
    <scope>NUCLEOTIDE SEQUENCE [LARGE SCALE GENOMIC DNA]</scope>
    <source>
        <strain evidence="3 4">YelD216</strain>
    </source>
</reference>
<dbReference type="InterPro" id="IPR007280">
    <property type="entry name" value="Peptidase_C_arc/bac"/>
</dbReference>
<dbReference type="RefSeq" id="WP_062478471.1">
    <property type="nucleotide sequence ID" value="NZ_CP013650.1"/>
</dbReference>
<sequence>MRTSLSLIQSLLCYRQFKSASVRTRKWLKRWLSLSILASVSIFPLSATADSLQNGGIVSGAISFVGEQDNWTFNANAGSQIFISVVDINDTSLSALATLSGPDGNTVSTGQGNRISKINVTASLSGTYTITIRDNNSGTDNDTGMGNYSVYLAIPPVAEHGSLVNGDYVQETIELGDIDTWSFDTSAGQVVQLSLTDVNNTDLSAYLAVYAPDGSYVTHGQGNTVSKANFTAAQSGTYTVLVMDNNSGTVNDTGTGDYRLYLAIPPVAEHGSLVNGDYVQETIELGDIDTWSFDTSAGQVVQLSLTDVNNTDLSAYLAVYAPTAAMSHTDRAIPSPKPTLPPHKAAPIPYW</sequence>
<evidence type="ECO:0000256" key="1">
    <source>
        <dbReference type="SAM" id="MobiDB-lite"/>
    </source>
</evidence>
<feature type="domain" description="Peptidase C-terminal archaeal/bacterial" evidence="2">
    <location>
        <begin position="177"/>
        <end position="242"/>
    </location>
</feature>
<protein>
    <recommendedName>
        <fullName evidence="2">Peptidase C-terminal archaeal/bacterial domain-containing protein</fullName>
    </recommendedName>
</protein>
<dbReference type="EMBL" id="CP013650">
    <property type="protein sequence ID" value="ALS98092.1"/>
    <property type="molecule type" value="Genomic_DNA"/>
</dbReference>